<feature type="domain" description="HTH bat-type" evidence="3">
    <location>
        <begin position="166"/>
        <end position="217"/>
    </location>
</feature>
<keyword evidence="1" id="KW-0805">Transcription regulation</keyword>
<evidence type="ECO:0000313" key="5">
    <source>
        <dbReference type="EMBL" id="MFD1512490.1"/>
    </source>
</evidence>
<name>A0ABD6ARH8_9EURY</name>
<dbReference type="Proteomes" id="UP001597187">
    <property type="component" value="Unassembled WGS sequence"/>
</dbReference>
<organism evidence="5 6">
    <name type="scientific">Halomarina rubra</name>
    <dbReference type="NCBI Taxonomy" id="2071873"/>
    <lineage>
        <taxon>Archaea</taxon>
        <taxon>Methanobacteriati</taxon>
        <taxon>Methanobacteriota</taxon>
        <taxon>Stenosarchaea group</taxon>
        <taxon>Halobacteria</taxon>
        <taxon>Halobacteriales</taxon>
        <taxon>Natronomonadaceae</taxon>
        <taxon>Halomarina</taxon>
    </lineage>
</organism>
<comment type="caution">
    <text evidence="5">The sequence shown here is derived from an EMBL/GenBank/DDBJ whole genome shotgun (WGS) entry which is preliminary data.</text>
</comment>
<keyword evidence="6" id="KW-1185">Reference proteome</keyword>
<evidence type="ECO:0000259" key="4">
    <source>
        <dbReference type="Pfam" id="PF15915"/>
    </source>
</evidence>
<reference evidence="5 6" key="1">
    <citation type="journal article" date="2019" name="Int. J. Syst. Evol. Microbiol.">
        <title>The Global Catalogue of Microorganisms (GCM) 10K type strain sequencing project: providing services to taxonomists for standard genome sequencing and annotation.</title>
        <authorList>
            <consortium name="The Broad Institute Genomics Platform"/>
            <consortium name="The Broad Institute Genome Sequencing Center for Infectious Disease"/>
            <person name="Wu L."/>
            <person name="Ma J."/>
        </authorList>
    </citation>
    <scope>NUCLEOTIDE SEQUENCE [LARGE SCALE GENOMIC DNA]</scope>
    <source>
        <strain evidence="5 6">CGMCC 1.12563</strain>
    </source>
</reference>
<dbReference type="InterPro" id="IPR007050">
    <property type="entry name" value="HTH_bacterioopsin"/>
</dbReference>
<keyword evidence="2" id="KW-0804">Transcription</keyword>
<gene>
    <name evidence="5" type="ORF">ACFSBT_04245</name>
</gene>
<dbReference type="InterPro" id="IPR013324">
    <property type="entry name" value="RNA_pol_sigma_r3/r4-like"/>
</dbReference>
<dbReference type="AlphaFoldDB" id="A0ABD6ARH8"/>
<dbReference type="SUPFAM" id="SSF88659">
    <property type="entry name" value="Sigma3 and sigma4 domains of RNA polymerase sigma factors"/>
    <property type="match status" value="1"/>
</dbReference>
<dbReference type="RefSeq" id="WP_250872468.1">
    <property type="nucleotide sequence ID" value="NZ_JALXFV010000002.1"/>
</dbReference>
<dbReference type="EMBL" id="JBHUDC010000002">
    <property type="protein sequence ID" value="MFD1512490.1"/>
    <property type="molecule type" value="Genomic_DNA"/>
</dbReference>
<evidence type="ECO:0000256" key="2">
    <source>
        <dbReference type="ARBA" id="ARBA00023163"/>
    </source>
</evidence>
<evidence type="ECO:0000313" key="6">
    <source>
        <dbReference type="Proteomes" id="UP001597187"/>
    </source>
</evidence>
<proteinExistence type="predicted"/>
<dbReference type="InterPro" id="IPR031803">
    <property type="entry name" value="BAT_GAF/HTH-assoc"/>
</dbReference>
<protein>
    <submittedName>
        <fullName evidence="5">Helix-turn-helix domain-containing protein</fullName>
    </submittedName>
</protein>
<dbReference type="Pfam" id="PF15915">
    <property type="entry name" value="BAT"/>
    <property type="match status" value="1"/>
</dbReference>
<accession>A0ABD6ARH8</accession>
<feature type="domain" description="Bacterioopsin transcriptional activator GAF and HTH associated" evidence="4">
    <location>
        <begin position="25"/>
        <end position="152"/>
    </location>
</feature>
<evidence type="ECO:0000256" key="1">
    <source>
        <dbReference type="ARBA" id="ARBA00023015"/>
    </source>
</evidence>
<evidence type="ECO:0000259" key="3">
    <source>
        <dbReference type="Pfam" id="PF04967"/>
    </source>
</evidence>
<dbReference type="Pfam" id="PF04967">
    <property type="entry name" value="HTH_10"/>
    <property type="match status" value="1"/>
</dbReference>
<dbReference type="PANTHER" id="PTHR34236">
    <property type="entry name" value="DIMETHYL SULFOXIDE REDUCTASE TRANSCRIPTIONAL ACTIVATOR"/>
    <property type="match status" value="1"/>
</dbReference>
<dbReference type="PANTHER" id="PTHR34236:SF1">
    <property type="entry name" value="DIMETHYL SULFOXIDE REDUCTASE TRANSCRIPTIONAL ACTIVATOR"/>
    <property type="match status" value="1"/>
</dbReference>
<sequence>MSGEVNSGGPVIVEYTFQQPTLMTAVQQFPDVRIEWEASSTTPNNELLMLFWVTADDFDAFEAAMHDDSTVTAPSCLTEFADRRLYQVEQIEEGRAKSIYDTLVAVGGIVDECVGTHRGWRMEVEFPSNDALQHFHETCRELDLEFDLIRKYEPAPDNEVSNHYGLTPKQRDALVYAAEMGYFEVPRAVDLDTISEKMNISHQAASERIRRAMDILIDHTVAPARTDDG</sequence>